<dbReference type="AlphaFoldDB" id="A0A1M6I094"/>
<dbReference type="STRING" id="683124.SAMN05444337_1715"/>
<dbReference type="OrthoDB" id="981524at2"/>
<organism evidence="2 3">
    <name type="scientific">Flavobacterium haoranii</name>
    <dbReference type="NCBI Taxonomy" id="683124"/>
    <lineage>
        <taxon>Bacteria</taxon>
        <taxon>Pseudomonadati</taxon>
        <taxon>Bacteroidota</taxon>
        <taxon>Flavobacteriia</taxon>
        <taxon>Flavobacteriales</taxon>
        <taxon>Flavobacteriaceae</taxon>
        <taxon>Flavobacterium</taxon>
    </lineage>
</organism>
<proteinExistence type="predicted"/>
<evidence type="ECO:0000313" key="3">
    <source>
        <dbReference type="Proteomes" id="UP000184232"/>
    </source>
</evidence>
<protein>
    <submittedName>
        <fullName evidence="2">Uncharacterized protein</fullName>
    </submittedName>
</protein>
<evidence type="ECO:0000313" key="2">
    <source>
        <dbReference type="EMBL" id="SHJ27873.1"/>
    </source>
</evidence>
<dbReference type="EMBL" id="FQZH01000002">
    <property type="protein sequence ID" value="SHJ27873.1"/>
    <property type="molecule type" value="Genomic_DNA"/>
</dbReference>
<accession>A0A1M6I094</accession>
<evidence type="ECO:0000256" key="1">
    <source>
        <dbReference type="SAM" id="Phobius"/>
    </source>
</evidence>
<reference evidence="2 3" key="1">
    <citation type="submission" date="2016-11" db="EMBL/GenBank/DDBJ databases">
        <authorList>
            <person name="Jaros S."/>
            <person name="Januszkiewicz K."/>
            <person name="Wedrychowicz H."/>
        </authorList>
    </citation>
    <scope>NUCLEOTIDE SEQUENCE [LARGE SCALE GENOMIC DNA]</scope>
    <source>
        <strain evidence="2 3">DSM 22807</strain>
    </source>
</reference>
<name>A0A1M6I094_9FLAO</name>
<keyword evidence="3" id="KW-1185">Reference proteome</keyword>
<keyword evidence="1" id="KW-0812">Transmembrane</keyword>
<feature type="transmembrane region" description="Helical" evidence="1">
    <location>
        <begin position="48"/>
        <end position="66"/>
    </location>
</feature>
<sequence length="132" mass="15232">MKDSNLEDIKIKNGFIIPDGYFENFENKIMKQIENEEPKVISIFRRKYFYVASIAATILLVIGGVFTNRNNINSIDDTTLENYLVTEVSSYDLIDKIDVENIASADDVIELSNDNLENYLMNTPNLDYYLNE</sequence>
<keyword evidence="1" id="KW-1133">Transmembrane helix</keyword>
<dbReference type="RefSeq" id="WP_072783971.1">
    <property type="nucleotide sequence ID" value="NZ_FQZH01000002.1"/>
</dbReference>
<gene>
    <name evidence="2" type="ORF">SAMN05444337_1715</name>
</gene>
<dbReference type="Proteomes" id="UP000184232">
    <property type="component" value="Unassembled WGS sequence"/>
</dbReference>
<keyword evidence="1" id="KW-0472">Membrane</keyword>